<dbReference type="InterPro" id="IPR041171">
    <property type="entry name" value="SDR_Ig"/>
</dbReference>
<feature type="domain" description="G5" evidence="10">
    <location>
        <begin position="3240"/>
        <end position="3328"/>
    </location>
</feature>
<evidence type="ECO:0000256" key="4">
    <source>
        <dbReference type="ARBA" id="ARBA00022525"/>
    </source>
</evidence>
<feature type="region of interest" description="Disordered" evidence="7">
    <location>
        <begin position="2386"/>
        <end position="2411"/>
    </location>
</feature>
<name>B0S003_FINM2</name>
<dbReference type="InterPro" id="IPR011252">
    <property type="entry name" value="Fibrogen-bd_dom1"/>
</dbReference>
<dbReference type="Gene3D" id="2.60.40.10">
    <property type="entry name" value="Immunoglobulins"/>
    <property type="match status" value="10"/>
</dbReference>
<gene>
    <name evidence="11" type="ordered locus">FMG_0186</name>
</gene>
<evidence type="ECO:0000256" key="8">
    <source>
        <dbReference type="SAM" id="Phobius"/>
    </source>
</evidence>
<dbReference type="Pfam" id="PF17802">
    <property type="entry name" value="SpaA"/>
    <property type="match status" value="10"/>
</dbReference>
<feature type="signal peptide" evidence="9">
    <location>
        <begin position="1"/>
        <end position="25"/>
    </location>
</feature>
<comment type="subcellular location">
    <subcellularLocation>
        <location evidence="1">Secreted</location>
        <location evidence="1">Cell wall</location>
        <topology evidence="1">Peptidoglycan-anchor</topology>
    </subcellularLocation>
</comment>
<dbReference type="InterPro" id="IPR013783">
    <property type="entry name" value="Ig-like_fold"/>
</dbReference>
<evidence type="ECO:0000256" key="3">
    <source>
        <dbReference type="ARBA" id="ARBA00022512"/>
    </source>
</evidence>
<dbReference type="Pfam" id="PF17961">
    <property type="entry name" value="Big_8"/>
    <property type="match status" value="2"/>
</dbReference>
<evidence type="ECO:0000313" key="11">
    <source>
        <dbReference type="EMBL" id="BAG07604.1"/>
    </source>
</evidence>
<keyword evidence="8" id="KW-0472">Membrane</keyword>
<dbReference type="KEGG" id="fma:FMG_0186"/>
<dbReference type="Gene3D" id="2.60.40.1280">
    <property type="match status" value="3"/>
</dbReference>
<dbReference type="eggNOG" id="COG4932">
    <property type="taxonomic scope" value="Bacteria"/>
</dbReference>
<keyword evidence="4" id="KW-0964">Secreted</keyword>
<dbReference type="PANTHER" id="PTHR36108:SF13">
    <property type="entry name" value="COLOSSIN-B-RELATED"/>
    <property type="match status" value="1"/>
</dbReference>
<evidence type="ECO:0000256" key="9">
    <source>
        <dbReference type="SAM" id="SignalP"/>
    </source>
</evidence>
<feature type="region of interest" description="Disordered" evidence="7">
    <location>
        <begin position="4082"/>
        <end position="4102"/>
    </location>
</feature>
<keyword evidence="12" id="KW-1185">Reference proteome</keyword>
<dbReference type="Pfam" id="PF10425">
    <property type="entry name" value="SdrG_C_C"/>
    <property type="match status" value="1"/>
</dbReference>
<dbReference type="Gene3D" id="2.60.40.1290">
    <property type="match status" value="2"/>
</dbReference>
<sequence>MRKIFDRLTSLVMVMLMVIQSCVPAITSFAKEEELDKRYVIQKFETLKQDTYANFSLNLATILDDKNLDTDTNVKFTLNATSNDSNIKLLVRKDFSLYDERTFDKVEDAYKEFDRIDKSLKDQGLSLDVSVVQDGEKYRIKNNYVPQAGKEDYGSDYKVYSLKVIDKFDFDKQGLYNKLPENDKLSAEHNLQIAEQRRLQQDGEVPEPDKHNVTYIFNFKVDKSVDPALTTIALNKDANNPLEVKQNADLFAAILNDRTYSVYQTEQLPAEVTSSIEHKKEVAKKKAEADAKAKAEADAKAKAEADAKAKKEADEKAKKEAEEKAKKDAKAKEEADAKAKQEADKLKAEEAKKTEEQKALDEKAKQEADAKAKAEAEAKAKAEAGKIKAEAEAKQKAEAEAKAKQEQLAKEQAEAEAKKAAEEKAKKDLENKKLLGLVKDVEEKQEEEPIIKKKEIKEEVKSEPATPQERKQKAEEFDKALKERKEEIKKSEDKKDANNKEDNKKTTDKKEVSKETKGLLEGIKEFFGFSNLQKADRELKAILSVKANGLKEVQALLSSFEDKYHLTQQEQAKLMDDNKDAIKALIERDADKNFRPQMFFTQLTDKEKANLEGKKYNILTRFDTSTAVGPIKKGQSFNIHLDEKLKVNDPNSLQPIKHNGQVIATPQYDSQKNIITYTIDHDITENIQVPLDIPVDFNTDKIKLDNDGTFTVTNKVSGLGVKAPKDLVPQKVDRNGNPAGSIIEPGRKDVTQIIGADDSNYKIDMSAVANPVIKDGELKGYNWTVRVTSDTNLEELGFKANFTTVKGSGLGKISSNDNKVKLTPQLQKAFGIHDSEHHAPTGREITYNLYTPIQGMQEKYMMDLSVILTKKSNKVGAKRIVIDEGWPHDKVKEATPIRSGINNRTTILGEFTSENSAKWTVTDGVSSGDTDVKLPLEDRSLSTNQNGSLKQTAVYKIDPTSGQMVEDKTGATGAKPVGTIAVYEYESTFDKSDTTPLELSGVAISKYENINVEQNWNLGQGLTMPKMKLKAVDGSGNKIGEEITVDKSTDPNQAKRLITIPNVKVWNIQEGERKFTKNDVKIKQDFPTNDKDLNGKTISYYENNNWYDYNKKDYFIHNRATVEKVPQYANFTLIKKGDDGKALEGATFKLLGQGEAEITTDKEGKIHFNNIAPDSYRLIETKAPKGYKLNQETTFVNVDENGGISISGSSAKLKVGANPTVTIAHNGYPGYMNAMHYARVNDDGSVTTYIYLKANSGTTNKDTRLNLRLNGSQDGRFNKTEDVKVYDVNPYYRESLKTTMIQQRVDQNTINEIGNTNVLTTPNKKPIRANRYTRDPFTGQSGYRITIPEERFVNDWGFLVVANSPAGTSVTYDWLTDGNKDFTQNNARLQDQTVIPTTAEQASQDTEITISNEKFQTRPVEIKKLDKKENPIVGANFELKDDKGKLISTATSQAADEKGENAGLASFGDQPEGKYTIEETSAPEGYIKSDVIFDVTVDESNQVTYKPRFKSGNGTPVNGEDYLIEDEEQTQQSSDANVTKVSQTLKINESDEGDIGVRPQVWEAYRLESLIYNATIDLENTAPGQRFSIQFDRNLDFTQYFGEFPKVKVAGVEVADPYFDYTTNKLTYVYNEKSAGGKGQAKIELKGIIPSKYFAQNDGTYPFSVIVAPGKTGIEGQRIDIKVPADYGQYDYDGNNKEVPQSYYFRDVYKGDDGNWYVAALAYYNPDHIRTSPERELRFNWLSTNYQGAHKNFFTWSGNGNKPAFSLKDVKVYRTSPNMFTINAGNFDKKVNKNMPLSFGVRPEQDPAKYNLIYSKSIDPRYAVNNDRQGGVTLNYDPSQIQDFGLITQNSPLRIGMPAISNASKNGYIIEQTFKIDDMHKFNNLWRVFLMQNNGFKSSFITRANYNKAIGDQAGGEIPKFFSQKVALFNKKYTPGKFNIKKLNEADLSKTLPGASFKLEDENKNAIYRSSGQKGMVTFDNLKPGIYTLTEEKAPDKYVKSDKTWRVNVGTDGQVTIIEIGLGSTGETLVGDNIELSVTNKPVATKLTVYKKDNENMPLQGAKFKITTTDGKDVATGISDKNGVVTFDKDLEKGTYILEEESAPAGYNKLDKKWVVEVGADNKAKVYNYIEGPKEGTNPEVNKSILGEKGTKWVDVAKRPLDGWILGDNRQTGYYNNWPVPYRLGTRIVGKNTKDLNNKYVIQRYVINPEADSLTLNQASIHREKPNFENMDWYAGNETYKIFELDKAVDGEVEDIRLENYKLTDITNQVTVSKQTISGGPRLSMNFNNRKITTPIVMDIKIPYKEEYGGVGTGMDLQTSKGLFWKSDYYDRASHIVEGDPVVTTGEAGNIKGAYVSEGSVNVNNDRLVQKFSFKKVDETGNDAVTGATFSLKGPKKSDQDPGKEVWKRSGKDGMVNFDDLIPGIYHLTETGAAQGYEKSNTDWTVTVTKDGKIYIRDNNPGSTVPDTSAKWQKVNTSATNPNRHLQASSSTGSPVKIATKITEVNKKGNKFRQVYIINGQPENLINPYFELHAQEETRGLTLDNTTIVSMNLVDRSSTPENLVNVGEKIDYTTKVYVKNNGQNRIQINPKNLAGQEKTIALTIETEIPNSGTIGTGLDFINSGYNNHYWLAEWYDSFKDMKLEPATTTGTDKNATVYVGTNRATNNPTAPFRIDSNSAPLRTAVTIRQRVATRSVMSDAVVLGLYGLNKSIESDKLELGDNLVGTAVRADGWETVDPNRSRNVTTRSDGPNNQTKITKINKTQGKYRQIFLVNKSGEALTDAKFDFHAEPKNTNVYGKKPRFGDINFKVVSIRPVLQSSTIDNIQYDGTGTIGTNSIADYKDGQWTRYTFKLNSTNKPFVIEVEYDYPKSGEIGLGMDYYSNARWERTKIWAAQKYGSVNDINYKTQETTYSITKNTPANGSLTISKDKGIKENEQVTITATPNDGYVLESLIVDKNTVSVDGNNNYFLTMPGHDVNVTATFKQKAAKKYKVDVQGSTNGTFTVDKSEAAAGEVVTINPQPAQDYKVKEIYVGSSVGQITVTDNKFKMPSTNVLVRVEFEPNNQQTDYKITSFNSEQGSVTAKATAKAGETVQLTVSPANGYQVGSINITDENGVGIQGLTVNQLDKTFKMPSQNVKIIATFKEIPKATYYVSRDGDTRGYITINGINTNRLGAKAGDTVNFQITAGSNYKLTGARVTKAPYGGAVDNFKFDPATGLGSFTMPDSDVTVYGDYTNKPYGERTASEDRTEVLKKETKVTVDESLAPGERKVDKPGSDGEVKTRYTATYNIKKAGLKEAADPAGWPSEVISALKAKRASNEIITAYSKVKLSRTEPVAEEVRVGKSDDPIDKFVPTEQDKLIKDGQTQELVKITNKKDGINPKIIKRNPGGDPLKDAEFTIEKMKDKDYKEVDSSFGKITATSDEKGNVTFKDQAGNEVKLKKGYYLLKETKAPEGYKKFSSDWKIEVKDDGGRMFAVYQGPEDTPSSLINNNEKSNAGYSADNANIKFKSRLTYIDPEKNTYVQRIYIDTRPYYGNDTEENKGQLNVQITPKYKREEIDTPGALPQTIKDGVKTAYYSSYKLSNPSDFNNMNDSAIDKILRTYDLSNKNLSMEKTARWRPFDWGFDEDQLNLGKGVYIVDVEGYYDDVIITGKSDKKDKYDIREKDLGKIDLHVDFYKGARHFKQLKLDENGNATYEAFDRASYQGGASQVTEYVKRKEGTDAAKAWAGKKDDGAKYANFVGREVTYNGKTYKTGIIDPPLTNEPTIHADTSVNLNPLYNSKVSEEIPKDGMVIENEEESYNITFSKHGRDNSKDDINSEKVTKNRLEGAVFKLQVRGPGGQYEDVPGTTVASAFNGYFGFRGLKPGRYRLMEVRAPQGYRPISDPILHFTIAYKKGDIKEETGEVTPGRGVITLEYNESNGIVQYAPEKNDADGNPITPDDGKLVDYVTAATAKNMGKIINEIPGKGKVTLEKYDDENHLLPGAEFKLTRISKEIKGDDDSKKNDGVYTKTVGEDGKIVFDDLPIGQYELEETKPAPGYQNKGKKWRFTVGGVGLDPYADQGNVGLRDISKSVEMTSEMSVVRPDGNDGTEKEGNSKIHPHKGHALSFKNTFKVKEDTAIKPGDYFTIKLTDNIDLEGIMKEKSQNLDLFADGVGTIAKAKYDKEAGTLTYIFTGYADQYNKTDFENTITAHINLMKVPNSSTQSVGMGVGTPTTNNIDVEYELNMAKRSEGGNTPNMTSKIVSFDRETGEFVQYYYINRDKTLTKSAEFEYTPSEAVTNLKFDYYALRQNSGNIYDYNKGQYVDPIVKDMPESFGVDENSYNLNWYYTDGYYNLGAGQTQKISLGTLGKDNSLILKVTGKVKAENIASYDTYAKMYGYYTEKWTDYYGYSHSQTYMGPFVERTNGVRIFENKTEASAKLEIKAINPKNEIIFKKIDQKGKILPGAKFKLEKYYDNQKKWIEETGSEKTSDKDGLVKYDTLKPGKYALIETEAPEGYAKIEGHIEEFTVGADGVITREVPKVKPVETPRPVGVIANVSAAFKAVASAITGNDNTETVTEHVSKEPIDVVNYKEIEFEKVDGDNHKTKLEGAVFEVHYKEKDTDKDYSPLKVKKTVEGKEQEVTMTATSEKDGKFKLPITKDGYYALKEIKAPAEYAKMPGYIKEFKLENGKVKILEKDPLKASNKTSTKGKITSEIISVDKDNKTFKQRIVINPNHETMTVPSYESYIRIKENDWKITPKYKSSSGSGIGGEVNVAILKKDDKKTLDKLTKDDYKKVDAISFTTAGNITGSRYGLKEMLGVTSTTDTPIETTDSIVMEFTGKLDENNTTGTADQLFELVFNSGIDDSVSDKLDVKTIAEGKPAYADHDSKDPIQVENRKATYPLTGAMGIIGFLVVGGIMMATAYYKYRRKRRESALS</sequence>
<reference evidence="11 12" key="1">
    <citation type="journal article" date="2008" name="DNA Res.">
        <title>Complete genome sequence of Finegoldia magna, an anaerobic opportunistic pathogen.</title>
        <authorList>
            <person name="Goto T."/>
            <person name="Yamashita A."/>
            <person name="Hirakawa H."/>
            <person name="Matsutani M."/>
            <person name="Todo K."/>
            <person name="Ohshima K."/>
            <person name="Toh H."/>
            <person name="Miyamoto K."/>
            <person name="Kuhara S."/>
            <person name="Hattori M."/>
            <person name="Shimizu T."/>
            <person name="Akimoto S."/>
        </authorList>
    </citation>
    <scope>NUCLEOTIDE SEQUENCE [LARGE SCALE GENOMIC DNA]</scope>
    <source>
        <strain evidence="12">ATCC 29328 / DSM 20472 / WAL 2508</strain>
    </source>
</reference>
<feature type="compositionally biased region" description="Basic and acidic residues" evidence="7">
    <location>
        <begin position="2396"/>
        <end position="2411"/>
    </location>
</feature>
<evidence type="ECO:0000256" key="6">
    <source>
        <dbReference type="ARBA" id="ARBA00023088"/>
    </source>
</evidence>
<dbReference type="InterPro" id="IPR008966">
    <property type="entry name" value="Adhesion_dom_sf"/>
</dbReference>
<dbReference type="InterPro" id="IPR011098">
    <property type="entry name" value="G5_dom"/>
</dbReference>
<comment type="similarity">
    <text evidence="2">Belongs to the serine-aspartate repeat-containing protein (SDr) family.</text>
</comment>
<keyword evidence="3" id="KW-0134">Cell wall</keyword>
<feature type="region of interest" description="Disordered" evidence="7">
    <location>
        <begin position="306"/>
        <end position="514"/>
    </location>
</feature>
<dbReference type="InterPro" id="IPR041033">
    <property type="entry name" value="SpaA_PFL_dom_1"/>
</dbReference>
<dbReference type="PANTHER" id="PTHR36108">
    <property type="entry name" value="COLOSSIN-B-RELATED"/>
    <property type="match status" value="1"/>
</dbReference>
<dbReference type="STRING" id="334413.FMG_0186"/>
<dbReference type="HOGENOM" id="CLU_223384_0_0_9"/>
<organism evidence="11 12">
    <name type="scientific">Finegoldia magna (strain ATCC 29328 / DSM 20472 / WAL 2508)</name>
    <name type="common">Peptostreptococcus magnus</name>
    <dbReference type="NCBI Taxonomy" id="334413"/>
    <lineage>
        <taxon>Bacteria</taxon>
        <taxon>Bacillati</taxon>
        <taxon>Bacillota</taxon>
        <taxon>Tissierellia</taxon>
        <taxon>Tissierellales</taxon>
        <taxon>Peptoniphilaceae</taxon>
        <taxon>Finegoldia</taxon>
    </lineage>
</organism>
<feature type="transmembrane region" description="Helical" evidence="8">
    <location>
        <begin position="4883"/>
        <end position="4907"/>
    </location>
</feature>
<dbReference type="PROSITE" id="PS51257">
    <property type="entry name" value="PROKAR_LIPOPROTEIN"/>
    <property type="match status" value="1"/>
</dbReference>
<keyword evidence="5 9" id="KW-0732">Signal</keyword>
<protein>
    <recommendedName>
        <fullName evidence="10">G5 domain-containing protein</fullName>
    </recommendedName>
</protein>
<feature type="chain" id="PRO_5039131933" description="G5 domain-containing protein" evidence="9">
    <location>
        <begin position="26"/>
        <end position="4919"/>
    </location>
</feature>
<dbReference type="SUPFAM" id="SSF49478">
    <property type="entry name" value="Cna protein B-type domain"/>
    <property type="match status" value="3"/>
</dbReference>
<dbReference type="RefSeq" id="WP_012290214.1">
    <property type="nucleotide sequence ID" value="NC_010376.1"/>
</dbReference>
<dbReference type="InterPro" id="IPR044060">
    <property type="entry name" value="Bacterial_rp_domain"/>
</dbReference>
<evidence type="ECO:0000256" key="1">
    <source>
        <dbReference type="ARBA" id="ARBA00004168"/>
    </source>
</evidence>
<dbReference type="EMBL" id="AP008971">
    <property type="protein sequence ID" value="BAG07604.1"/>
    <property type="molecule type" value="Genomic_DNA"/>
</dbReference>
<dbReference type="SUPFAM" id="SSF49401">
    <property type="entry name" value="Bacterial adhesins"/>
    <property type="match status" value="2"/>
</dbReference>
<evidence type="ECO:0000256" key="7">
    <source>
        <dbReference type="SAM" id="MobiDB-lite"/>
    </source>
</evidence>
<dbReference type="Pfam" id="PF18998">
    <property type="entry name" value="Flg_new_2"/>
    <property type="match status" value="3"/>
</dbReference>
<dbReference type="SMART" id="SM01208">
    <property type="entry name" value="G5"/>
    <property type="match status" value="1"/>
</dbReference>
<accession>B0S003</accession>
<keyword evidence="8" id="KW-0812">Transmembrane</keyword>
<dbReference type="Proteomes" id="UP000001319">
    <property type="component" value="Chromosome"/>
</dbReference>
<evidence type="ECO:0000313" key="12">
    <source>
        <dbReference type="Proteomes" id="UP000001319"/>
    </source>
</evidence>
<feature type="compositionally biased region" description="Basic and acidic residues" evidence="7">
    <location>
        <begin position="4086"/>
        <end position="4097"/>
    </location>
</feature>
<dbReference type="InterPro" id="IPR011266">
    <property type="entry name" value="Adhesin_Fg-bd_dom_2"/>
</dbReference>
<keyword evidence="6" id="KW-0572">Peptidoglycan-anchor</keyword>
<evidence type="ECO:0000256" key="5">
    <source>
        <dbReference type="ARBA" id="ARBA00022729"/>
    </source>
</evidence>
<proteinExistence type="inferred from homology"/>
<dbReference type="GO" id="GO:0007155">
    <property type="term" value="P:cell adhesion"/>
    <property type="evidence" value="ECO:0007669"/>
    <property type="project" value="InterPro"/>
</dbReference>
<evidence type="ECO:0000256" key="2">
    <source>
        <dbReference type="ARBA" id="ARBA00007257"/>
    </source>
</evidence>
<evidence type="ECO:0000259" key="10">
    <source>
        <dbReference type="SMART" id="SM01208"/>
    </source>
</evidence>
<dbReference type="eggNOG" id="COG3064">
    <property type="taxonomic scope" value="Bacteria"/>
</dbReference>
<keyword evidence="8" id="KW-1133">Transmembrane helix</keyword>